<evidence type="ECO:0000313" key="3">
    <source>
        <dbReference type="Proteomes" id="UP000826271"/>
    </source>
</evidence>
<dbReference type="GO" id="GO:0080043">
    <property type="term" value="F:quercetin 3-O-glucosyltransferase activity"/>
    <property type="evidence" value="ECO:0007669"/>
    <property type="project" value="TreeGrafter"/>
</dbReference>
<sequence>MEKRRESVVLFPFMAQGHIRPSLALAQLLDQKGYNVTFVNTPLNIKKLHKSLPPSSSIKLTEIPFNPSDHGLPPEAENTDSLSYNLICRFIIASPSLKLPFKTYFTTLLNYRMENIVEKMELVMGESEKGKEMRRRACEIKEIIRDATRDEENYKGSSVKAMEEFFNAARSN</sequence>
<dbReference type="AlphaFoldDB" id="A0AAV6YA31"/>
<name>A0AAV6YA31_9LAMI</name>
<evidence type="ECO:0000313" key="2">
    <source>
        <dbReference type="EMBL" id="KAG8389057.1"/>
    </source>
</evidence>
<dbReference type="GO" id="GO:0080044">
    <property type="term" value="F:quercetin 7-O-glucosyltransferase activity"/>
    <property type="evidence" value="ECO:0007669"/>
    <property type="project" value="TreeGrafter"/>
</dbReference>
<gene>
    <name evidence="2" type="ORF">BUALT_Bualt02G0189700</name>
</gene>
<reference evidence="2" key="1">
    <citation type="submission" date="2019-10" db="EMBL/GenBank/DDBJ databases">
        <authorList>
            <person name="Zhang R."/>
            <person name="Pan Y."/>
            <person name="Wang J."/>
            <person name="Ma R."/>
            <person name="Yu S."/>
        </authorList>
    </citation>
    <scope>NUCLEOTIDE SEQUENCE</scope>
    <source>
        <strain evidence="2">LA-IB0</strain>
        <tissue evidence="2">Leaf</tissue>
    </source>
</reference>
<organism evidence="2 3">
    <name type="scientific">Buddleja alternifolia</name>
    <dbReference type="NCBI Taxonomy" id="168488"/>
    <lineage>
        <taxon>Eukaryota</taxon>
        <taxon>Viridiplantae</taxon>
        <taxon>Streptophyta</taxon>
        <taxon>Embryophyta</taxon>
        <taxon>Tracheophyta</taxon>
        <taxon>Spermatophyta</taxon>
        <taxon>Magnoliopsida</taxon>
        <taxon>eudicotyledons</taxon>
        <taxon>Gunneridae</taxon>
        <taxon>Pentapetalae</taxon>
        <taxon>asterids</taxon>
        <taxon>lamiids</taxon>
        <taxon>Lamiales</taxon>
        <taxon>Scrophulariaceae</taxon>
        <taxon>Buddlejeae</taxon>
        <taxon>Buddleja</taxon>
    </lineage>
</organism>
<dbReference type="PANTHER" id="PTHR11926:SF774">
    <property type="entry name" value="UDP-GLYCOSYLTRANSFERASE 85A1-RELATED"/>
    <property type="match status" value="1"/>
</dbReference>
<comment type="caution">
    <text evidence="2">The sequence shown here is derived from an EMBL/GenBank/DDBJ whole genome shotgun (WGS) entry which is preliminary data.</text>
</comment>
<dbReference type="Gene3D" id="3.40.50.2000">
    <property type="entry name" value="Glycogen Phosphorylase B"/>
    <property type="match status" value="1"/>
</dbReference>
<accession>A0AAV6YA31</accession>
<dbReference type="SUPFAM" id="SSF53756">
    <property type="entry name" value="UDP-Glycosyltransferase/glycogen phosphorylase"/>
    <property type="match status" value="1"/>
</dbReference>
<dbReference type="EMBL" id="WHWC01000002">
    <property type="protein sequence ID" value="KAG8389057.1"/>
    <property type="molecule type" value="Genomic_DNA"/>
</dbReference>
<dbReference type="Proteomes" id="UP000826271">
    <property type="component" value="Unassembled WGS sequence"/>
</dbReference>
<keyword evidence="3" id="KW-1185">Reference proteome</keyword>
<protein>
    <submittedName>
        <fullName evidence="2">Uncharacterized protein</fullName>
    </submittedName>
</protein>
<evidence type="ECO:0000256" key="1">
    <source>
        <dbReference type="ARBA" id="ARBA00009995"/>
    </source>
</evidence>
<proteinExistence type="inferred from homology"/>
<dbReference type="PANTHER" id="PTHR11926">
    <property type="entry name" value="GLUCOSYL/GLUCURONOSYL TRANSFERASES"/>
    <property type="match status" value="1"/>
</dbReference>
<comment type="similarity">
    <text evidence="1">Belongs to the UDP-glycosyltransferase family.</text>
</comment>